<proteinExistence type="predicted"/>
<comment type="caution">
    <text evidence="1">The sequence shown here is derived from an EMBL/GenBank/DDBJ whole genome shotgun (WGS) entry which is preliminary data.</text>
</comment>
<accession>A0ABD5S233</accession>
<dbReference type="EMBL" id="JBHSWU010000695">
    <property type="protein sequence ID" value="MFC6725768.1"/>
    <property type="molecule type" value="Genomic_DNA"/>
</dbReference>
<evidence type="ECO:0000313" key="2">
    <source>
        <dbReference type="Proteomes" id="UP001596328"/>
    </source>
</evidence>
<keyword evidence="2" id="KW-1185">Reference proteome</keyword>
<protein>
    <submittedName>
        <fullName evidence="1">Uncharacterized protein</fullName>
    </submittedName>
</protein>
<dbReference type="Proteomes" id="UP001596328">
    <property type="component" value="Unassembled WGS sequence"/>
</dbReference>
<evidence type="ECO:0000313" key="1">
    <source>
        <dbReference type="EMBL" id="MFC6725768.1"/>
    </source>
</evidence>
<organism evidence="1 2">
    <name type="scientific">Halobium palmae</name>
    <dbReference type="NCBI Taxonomy" id="1776492"/>
    <lineage>
        <taxon>Archaea</taxon>
        <taxon>Methanobacteriati</taxon>
        <taxon>Methanobacteriota</taxon>
        <taxon>Stenosarchaea group</taxon>
        <taxon>Halobacteria</taxon>
        <taxon>Halobacteriales</taxon>
        <taxon>Haloferacaceae</taxon>
        <taxon>Halobium</taxon>
    </lineage>
</organism>
<reference evidence="1 2" key="1">
    <citation type="journal article" date="2019" name="Int. J. Syst. Evol. Microbiol.">
        <title>The Global Catalogue of Microorganisms (GCM) 10K type strain sequencing project: providing services to taxonomists for standard genome sequencing and annotation.</title>
        <authorList>
            <consortium name="The Broad Institute Genomics Platform"/>
            <consortium name="The Broad Institute Genome Sequencing Center for Infectious Disease"/>
            <person name="Wu L."/>
            <person name="Ma J."/>
        </authorList>
    </citation>
    <scope>NUCLEOTIDE SEQUENCE [LARGE SCALE GENOMIC DNA]</scope>
    <source>
        <strain evidence="1 2">NBRC 111368</strain>
    </source>
</reference>
<sequence length="224" mass="24311">MLPIPERCTRTIKLPGAVAGDGHDALHGGAPSGDGDQWFDLGTEGRYVFEVEVAIDGNATVERFVYETTSVSGGQATVEFYHQLLTYEGEPQANASDAPDPETVVTVTAPVEDVEERLVEEEFSAVMAISTVDLERFPLPAQLGDDYRVGERATATIDGNETVLEVTGTAAYAGIECYVVEERLNGQLRGEMCTRPGFEHVPYVVAYDESGDVLVRVELVEYEA</sequence>
<gene>
    <name evidence="1" type="ORF">ACFQE1_15615</name>
</gene>
<name>A0ABD5S233_9EURY</name>
<dbReference type="AlphaFoldDB" id="A0ABD5S233"/>